<dbReference type="Proteomes" id="UP000515908">
    <property type="component" value="Chromosome 12"/>
</dbReference>
<protein>
    <submittedName>
        <fullName evidence="2">Uncharacterized protein</fullName>
    </submittedName>
</protein>
<accession>A0A7G2CKH0</accession>
<evidence type="ECO:0000313" key="3">
    <source>
        <dbReference type="Proteomes" id="UP000515908"/>
    </source>
</evidence>
<evidence type="ECO:0000313" key="2">
    <source>
        <dbReference type="EMBL" id="CAD2219053.1"/>
    </source>
</evidence>
<dbReference type="VEuPathDB" id="TriTrypDB:ADEAN_000654600"/>
<organism evidence="2 3">
    <name type="scientific">Angomonas deanei</name>
    <dbReference type="NCBI Taxonomy" id="59799"/>
    <lineage>
        <taxon>Eukaryota</taxon>
        <taxon>Discoba</taxon>
        <taxon>Euglenozoa</taxon>
        <taxon>Kinetoplastea</taxon>
        <taxon>Metakinetoplastina</taxon>
        <taxon>Trypanosomatida</taxon>
        <taxon>Trypanosomatidae</taxon>
        <taxon>Strigomonadinae</taxon>
        <taxon>Angomonas</taxon>
    </lineage>
</organism>
<sequence>MLIQEASKATLRTLTEKKNSGLISNEEYVELRGLLKSSTRSIKSEFRRTLLKHKDGPACASRNAELSTKAIQCIASLYPFSSDGLLLSYRENKLLDGVGKSESVSHMSFHSDSAQQNSRHVNILSPVDTSGKKGKFLSTTIASPHVRRDSSPYSVFASPLLAPLSDPRFPTHVVGTLLKEDLRNLEKKFVVCTRTHFVSRSLSSTNFIAIRRAALAEENLRRRLAGKSTAEPTVCNNSMASLSRVCSTSSQGISEVFTPHTAAPYSTPQPNRQTNAQMMQKRYPLSYTPRCTKQPSHEEAAKLKSLW</sequence>
<reference evidence="2 3" key="1">
    <citation type="submission" date="2020-08" db="EMBL/GenBank/DDBJ databases">
        <authorList>
            <person name="Newling K."/>
            <person name="Davey J."/>
            <person name="Forrester S."/>
        </authorList>
    </citation>
    <scope>NUCLEOTIDE SEQUENCE [LARGE SCALE GENOMIC DNA]</scope>
    <source>
        <strain evidence="3">Crithidia deanei Carvalho (ATCC PRA-265)</strain>
    </source>
</reference>
<dbReference type="EMBL" id="LR877156">
    <property type="protein sequence ID" value="CAD2219053.1"/>
    <property type="molecule type" value="Genomic_DNA"/>
</dbReference>
<keyword evidence="3" id="KW-1185">Reference proteome</keyword>
<feature type="region of interest" description="Disordered" evidence="1">
    <location>
        <begin position="287"/>
        <end position="307"/>
    </location>
</feature>
<gene>
    <name evidence="2" type="ORF">ADEAN_000654600</name>
</gene>
<evidence type="ECO:0000256" key="1">
    <source>
        <dbReference type="SAM" id="MobiDB-lite"/>
    </source>
</evidence>
<feature type="compositionally biased region" description="Basic and acidic residues" evidence="1">
    <location>
        <begin position="295"/>
        <end position="307"/>
    </location>
</feature>
<proteinExistence type="predicted"/>
<name>A0A7G2CKH0_9TRYP</name>
<dbReference type="AlphaFoldDB" id="A0A7G2CKH0"/>